<accession>A0A1I6UKC7</accession>
<dbReference type="Proteomes" id="UP000199239">
    <property type="component" value="Unassembled WGS sequence"/>
</dbReference>
<dbReference type="OrthoDB" id="117888at2"/>
<gene>
    <name evidence="1" type="ORF">SAMN04488040_2798</name>
</gene>
<dbReference type="AlphaFoldDB" id="A0A1I6UKC7"/>
<dbReference type="EMBL" id="FPAJ01000004">
    <property type="protein sequence ID" value="SFT01926.1"/>
    <property type="molecule type" value="Genomic_DNA"/>
</dbReference>
<organism evidence="1 2">
    <name type="scientific">Sulfitobacter marinus</name>
    <dbReference type="NCBI Taxonomy" id="394264"/>
    <lineage>
        <taxon>Bacteria</taxon>
        <taxon>Pseudomonadati</taxon>
        <taxon>Pseudomonadota</taxon>
        <taxon>Alphaproteobacteria</taxon>
        <taxon>Rhodobacterales</taxon>
        <taxon>Roseobacteraceae</taxon>
        <taxon>Sulfitobacter</taxon>
    </lineage>
</organism>
<evidence type="ECO:0008006" key="3">
    <source>
        <dbReference type="Google" id="ProtNLM"/>
    </source>
</evidence>
<dbReference type="RefSeq" id="WP_093916954.1">
    <property type="nucleotide sequence ID" value="NZ_FPAJ01000004.1"/>
</dbReference>
<evidence type="ECO:0000313" key="1">
    <source>
        <dbReference type="EMBL" id="SFT01926.1"/>
    </source>
</evidence>
<name>A0A1I6UKC7_9RHOB</name>
<proteinExistence type="predicted"/>
<reference evidence="2" key="1">
    <citation type="submission" date="2016-10" db="EMBL/GenBank/DDBJ databases">
        <authorList>
            <person name="Varghese N."/>
            <person name="Submissions S."/>
        </authorList>
    </citation>
    <scope>NUCLEOTIDE SEQUENCE [LARGE SCALE GENOMIC DNA]</scope>
    <source>
        <strain evidence="2">DSM 23422</strain>
    </source>
</reference>
<sequence length="121" mass="13707">MMTSDEKQAILCAIPKLFTRWELTEQQSFELLGVSREKWNRIQAGHCEEPLTEDQSMRAGTLIGIHVALGTIFTKPRCYNWLRLPNRAAFFAGQPAITVMIAGGLPTIIRVRQYLEAELAM</sequence>
<protein>
    <recommendedName>
        <fullName evidence="3">Antitoxin Xre/MbcA/ParS-like toxin-binding domain-containing protein</fullName>
    </recommendedName>
</protein>
<keyword evidence="2" id="KW-1185">Reference proteome</keyword>
<evidence type="ECO:0000313" key="2">
    <source>
        <dbReference type="Proteomes" id="UP000199239"/>
    </source>
</evidence>